<protein>
    <submittedName>
        <fullName evidence="1">Cytochrome P450</fullName>
    </submittedName>
</protein>
<proteinExistence type="predicted"/>
<dbReference type="Proteomes" id="UP000799755">
    <property type="component" value="Unassembled WGS sequence"/>
</dbReference>
<comment type="caution">
    <text evidence="1">The sequence shown here is derived from an EMBL/GenBank/DDBJ whole genome shotgun (WGS) entry which is preliminary data.</text>
</comment>
<gene>
    <name evidence="1" type="ORF">BDR25DRAFT_293520</name>
</gene>
<keyword evidence="2" id="KW-1185">Reference proteome</keyword>
<sequence length="551" mass="62811">MNIVRSTPWDELIRNKSLAVVLGLVSHVLLMQGEPDHQGHIIFSVWMVAFGIATVTEYATDSRVNGIFQALAVSGLTATVYFAALLTSILLYRGLFHRLRKFPGPFLARFSKFYSLSLVLPDCQYYFQVEKLHEKYGDIVRTGPRELSIANADAISLIHGPTSRCTKGSWYDNSKAIEGSSLHTTRDKRDHKERRKIWERAFNAKSLREYEPRLNRHGRALIERLREHAAEPALRISNWINFYSFDIMGDVGFSRSFGMMEKGKEDILIEQLHKSMAPVSLLTHVYWPMSLLMRTVGVEDIMVFMRWTSQVLRERKKTQPKENDVFGWLIDPNDEDIPLHLNADTRLLVVAGSDTTAATLTWLFYELCKNLDVQKRLRKVVDDLAGEKAFLEVEDVANCPHLEGVINEALRLHPAVPSGVQRETPPEGLVLPNHVHIPGNTLVWMPMHTLQRNPAYFPDPLKFMPERWTDEASSTHLLDKRAFMPFITGPYNCIGQKLAMMEMKSVTANLVRAFEMRFADGENGESVEQDTKDVFTLNVGKLDVKLTLRSA</sequence>
<reference evidence="1" key="1">
    <citation type="journal article" date="2020" name="Stud. Mycol.">
        <title>101 Dothideomycetes genomes: a test case for predicting lifestyles and emergence of pathogens.</title>
        <authorList>
            <person name="Haridas S."/>
            <person name="Albert R."/>
            <person name="Binder M."/>
            <person name="Bloem J."/>
            <person name="Labutti K."/>
            <person name="Salamov A."/>
            <person name="Andreopoulos B."/>
            <person name="Baker S."/>
            <person name="Barry K."/>
            <person name="Bills G."/>
            <person name="Bluhm B."/>
            <person name="Cannon C."/>
            <person name="Castanera R."/>
            <person name="Culley D."/>
            <person name="Daum C."/>
            <person name="Ezra D."/>
            <person name="Gonzalez J."/>
            <person name="Henrissat B."/>
            <person name="Kuo A."/>
            <person name="Liang C."/>
            <person name="Lipzen A."/>
            <person name="Lutzoni F."/>
            <person name="Magnuson J."/>
            <person name="Mondo S."/>
            <person name="Nolan M."/>
            <person name="Ohm R."/>
            <person name="Pangilinan J."/>
            <person name="Park H.-J."/>
            <person name="Ramirez L."/>
            <person name="Alfaro M."/>
            <person name="Sun H."/>
            <person name="Tritt A."/>
            <person name="Yoshinaga Y."/>
            <person name="Zwiers L.-H."/>
            <person name="Turgeon B."/>
            <person name="Goodwin S."/>
            <person name="Spatafora J."/>
            <person name="Crous P."/>
            <person name="Grigoriev I."/>
        </authorList>
    </citation>
    <scope>NUCLEOTIDE SEQUENCE</scope>
    <source>
        <strain evidence="1">ATCC 200398</strain>
    </source>
</reference>
<accession>A0ACB6QJ14</accession>
<evidence type="ECO:0000313" key="1">
    <source>
        <dbReference type="EMBL" id="KAF2466583.1"/>
    </source>
</evidence>
<name>A0ACB6QJ14_9PLEO</name>
<organism evidence="1 2">
    <name type="scientific">Lindgomyces ingoldianus</name>
    <dbReference type="NCBI Taxonomy" id="673940"/>
    <lineage>
        <taxon>Eukaryota</taxon>
        <taxon>Fungi</taxon>
        <taxon>Dikarya</taxon>
        <taxon>Ascomycota</taxon>
        <taxon>Pezizomycotina</taxon>
        <taxon>Dothideomycetes</taxon>
        <taxon>Pleosporomycetidae</taxon>
        <taxon>Pleosporales</taxon>
        <taxon>Lindgomycetaceae</taxon>
        <taxon>Lindgomyces</taxon>
    </lineage>
</organism>
<dbReference type="EMBL" id="MU003524">
    <property type="protein sequence ID" value="KAF2466583.1"/>
    <property type="molecule type" value="Genomic_DNA"/>
</dbReference>
<evidence type="ECO:0000313" key="2">
    <source>
        <dbReference type="Proteomes" id="UP000799755"/>
    </source>
</evidence>